<dbReference type="PROSITE" id="PS00708">
    <property type="entry name" value="PRO_ENDOPEP_SER"/>
    <property type="match status" value="1"/>
</dbReference>
<feature type="domain" description="Peptidase S9 prolyl oligopeptidase catalytic" evidence="7">
    <location>
        <begin position="467"/>
        <end position="680"/>
    </location>
</feature>
<dbReference type="InterPro" id="IPR051167">
    <property type="entry name" value="Prolyl_oligopep/macrocyclase"/>
</dbReference>
<dbReference type="PANTHER" id="PTHR42881:SF2">
    <property type="entry name" value="PROLYL ENDOPEPTIDASE"/>
    <property type="match status" value="1"/>
</dbReference>
<keyword evidence="4" id="KW-0645">Protease</keyword>
<proteinExistence type="inferred from homology"/>
<evidence type="ECO:0000256" key="6">
    <source>
        <dbReference type="ARBA" id="ARBA00022825"/>
    </source>
</evidence>
<dbReference type="InterPro" id="IPR002470">
    <property type="entry name" value="Peptidase_S9A"/>
</dbReference>
<dbReference type="SUPFAM" id="SSF50993">
    <property type="entry name" value="Peptidase/esterase 'gauge' domain"/>
    <property type="match status" value="1"/>
</dbReference>
<dbReference type="PANTHER" id="PTHR42881">
    <property type="entry name" value="PROLYL ENDOPEPTIDASE"/>
    <property type="match status" value="1"/>
</dbReference>
<organism evidence="9 10">
    <name type="scientific">Sphingomonas oligophenolica</name>
    <dbReference type="NCBI Taxonomy" id="301154"/>
    <lineage>
        <taxon>Bacteria</taxon>
        <taxon>Pseudomonadati</taxon>
        <taxon>Pseudomonadota</taxon>
        <taxon>Alphaproteobacteria</taxon>
        <taxon>Sphingomonadales</taxon>
        <taxon>Sphingomonadaceae</taxon>
        <taxon>Sphingomonas</taxon>
    </lineage>
</organism>
<evidence type="ECO:0000256" key="1">
    <source>
        <dbReference type="ARBA" id="ARBA00001070"/>
    </source>
</evidence>
<gene>
    <name evidence="9" type="ORF">ABC974_04380</name>
</gene>
<keyword evidence="5" id="KW-0378">Hydrolase</keyword>
<dbReference type="EC" id="3.4.21.26" evidence="3"/>
<protein>
    <recommendedName>
        <fullName evidence="3">prolyl oligopeptidase</fullName>
        <ecNumber evidence="3">3.4.21.26</ecNumber>
    </recommendedName>
</protein>
<evidence type="ECO:0000313" key="10">
    <source>
        <dbReference type="Proteomes" id="UP001419910"/>
    </source>
</evidence>
<keyword evidence="6" id="KW-0720">Serine protease</keyword>
<reference evidence="9 10" key="1">
    <citation type="submission" date="2024-05" db="EMBL/GenBank/DDBJ databases">
        <authorList>
            <person name="Liu Q."/>
            <person name="Xin Y.-H."/>
        </authorList>
    </citation>
    <scope>NUCLEOTIDE SEQUENCE [LARGE SCALE GENOMIC DNA]</scope>
    <source>
        <strain evidence="9 10">CGMCC 1.10181</strain>
    </source>
</reference>
<evidence type="ECO:0000256" key="4">
    <source>
        <dbReference type="ARBA" id="ARBA00022670"/>
    </source>
</evidence>
<dbReference type="Gene3D" id="2.130.10.120">
    <property type="entry name" value="Prolyl oligopeptidase, N-terminal domain"/>
    <property type="match status" value="1"/>
</dbReference>
<dbReference type="Proteomes" id="UP001419910">
    <property type="component" value="Unassembled WGS sequence"/>
</dbReference>
<evidence type="ECO:0000259" key="7">
    <source>
        <dbReference type="Pfam" id="PF00326"/>
    </source>
</evidence>
<dbReference type="PRINTS" id="PR00862">
    <property type="entry name" value="PROLIGOPTASE"/>
</dbReference>
<evidence type="ECO:0000256" key="5">
    <source>
        <dbReference type="ARBA" id="ARBA00022801"/>
    </source>
</evidence>
<sequence length="686" mass="74622">MNYPDTKRDDSIDEQFGERVADPYRWLENDVRADPEVAQWVAAENAVTDAYLATLTGRDIFAARLTKLLDYERFGVPVKKGGRYFYLRNSGLQNQALLFVRESLDAPGRVLIDPNSWSADGATALGEWVPSEDGNRILYTVQDGGTDWRTVKTMDVATGTVADDHVAWVKFSNLAWAKDSSGFYYSRFAQPAEGAEFQALNENQQVFFHRLGTTQSADTLVYATPDRPRLGHSAQVTEDGQWLVITTHEGTDNRYEITILDLTQAGAEPRTIVKGLENEWSLAGSVGPLFYWTTNKDAPRSRIVSMDVREAEPAISELVPQGEAVLEGAAILGGKLIASWLVDVKSELRRYDLDGTPDGLVALPGIGSVAGVSGTAADPELFYAFTSFATPTTVYRYDVATGAATAWAAPDVAFDPGLYEVSQRFYASKDGTRVPMFIVRRKDLPPGPAPTLLYAYGGFNISVTPAYSGARIAWLEQGGVLAIANIRGGGEYGKAWHDGGRLANKQNGFDDFIAAAEDLIAEGVTTKDRLAIQGGSNGGLLVGAVVNQRPDLFAAALPQVGVMDMLRFDRFTAGRYWVDDYGHPSKEADFRVLYAYSPYHNIRGGRDYPAIMIGTADTDDRVVPGHSFKYAAALQAANIGPKPHLIRIETRAGHGSGKPTDKIIAEAADNWAFAAAWTGMTVKPAG</sequence>
<dbReference type="SUPFAM" id="SSF53474">
    <property type="entry name" value="alpha/beta-Hydrolases"/>
    <property type="match status" value="1"/>
</dbReference>
<evidence type="ECO:0000256" key="2">
    <source>
        <dbReference type="ARBA" id="ARBA00005228"/>
    </source>
</evidence>
<evidence type="ECO:0000259" key="8">
    <source>
        <dbReference type="Pfam" id="PF02897"/>
    </source>
</evidence>
<dbReference type="InterPro" id="IPR023302">
    <property type="entry name" value="Pept_S9A_N"/>
</dbReference>
<feature type="domain" description="Peptidase S9A N-terminal" evidence="8">
    <location>
        <begin position="4"/>
        <end position="408"/>
    </location>
</feature>
<dbReference type="InterPro" id="IPR002471">
    <property type="entry name" value="Pept_S9_AS"/>
</dbReference>
<comment type="similarity">
    <text evidence="2">Belongs to the peptidase S9A family.</text>
</comment>
<dbReference type="Gene3D" id="3.40.50.1820">
    <property type="entry name" value="alpha/beta hydrolase"/>
    <property type="match status" value="1"/>
</dbReference>
<dbReference type="InterPro" id="IPR029058">
    <property type="entry name" value="AB_hydrolase_fold"/>
</dbReference>
<evidence type="ECO:0000256" key="3">
    <source>
        <dbReference type="ARBA" id="ARBA00011897"/>
    </source>
</evidence>
<accession>A0ABU9XZ71</accession>
<name>A0ABU9XZ71_9SPHN</name>
<dbReference type="Pfam" id="PF00326">
    <property type="entry name" value="Peptidase_S9"/>
    <property type="match status" value="1"/>
</dbReference>
<evidence type="ECO:0000313" key="9">
    <source>
        <dbReference type="EMBL" id="MEN2788854.1"/>
    </source>
</evidence>
<dbReference type="EMBL" id="JBDIME010000002">
    <property type="protein sequence ID" value="MEN2788854.1"/>
    <property type="molecule type" value="Genomic_DNA"/>
</dbReference>
<comment type="catalytic activity">
    <reaction evidence="1">
        <text>Hydrolysis of Pro-|-Xaa &gt;&gt; Ala-|-Xaa in oligopeptides.</text>
        <dbReference type="EC" id="3.4.21.26"/>
    </reaction>
</comment>
<comment type="caution">
    <text evidence="9">The sequence shown here is derived from an EMBL/GenBank/DDBJ whole genome shotgun (WGS) entry which is preliminary data.</text>
</comment>
<keyword evidence="10" id="KW-1185">Reference proteome</keyword>
<dbReference type="Pfam" id="PF02897">
    <property type="entry name" value="Peptidase_S9_N"/>
    <property type="match status" value="1"/>
</dbReference>
<dbReference type="InterPro" id="IPR001375">
    <property type="entry name" value="Peptidase_S9_cat"/>
</dbReference>
<dbReference type="RefSeq" id="WP_343890855.1">
    <property type="nucleotide sequence ID" value="NZ_BAAAEH010000035.1"/>
</dbReference>